<keyword evidence="1" id="KW-1133">Transmembrane helix</keyword>
<keyword evidence="1" id="KW-0472">Membrane</keyword>
<protein>
    <recommendedName>
        <fullName evidence="4">DUF4181 domain-containing protein</fullName>
    </recommendedName>
</protein>
<keyword evidence="3" id="KW-1185">Reference proteome</keyword>
<feature type="transmembrane region" description="Helical" evidence="1">
    <location>
        <begin position="6"/>
        <end position="26"/>
    </location>
</feature>
<dbReference type="RefSeq" id="WP_141448734.1">
    <property type="nucleotide sequence ID" value="NZ_CP041217.1"/>
</dbReference>
<keyword evidence="1" id="KW-0812">Transmembrane</keyword>
<evidence type="ECO:0000313" key="3">
    <source>
        <dbReference type="Proteomes" id="UP000316968"/>
    </source>
</evidence>
<dbReference type="EMBL" id="CP041217">
    <property type="protein sequence ID" value="QDH22190.1"/>
    <property type="molecule type" value="Genomic_DNA"/>
</dbReference>
<accession>A0A4Y6V0A0</accession>
<dbReference type="AlphaFoldDB" id="A0A4Y6V0A0"/>
<reference evidence="2 3" key="1">
    <citation type="submission" date="2019-06" db="EMBL/GenBank/DDBJ databases">
        <title>Saccharibacillus brassicae sp. nov., an endophytic bacterium isolated from Chinese cabbage seeds (Brassica pekinensis).</title>
        <authorList>
            <person name="Jiang L."/>
            <person name="Lee J."/>
            <person name="Kim S.W."/>
        </authorList>
    </citation>
    <scope>NUCLEOTIDE SEQUENCE [LARGE SCALE GENOMIC DNA]</scope>
    <source>
        <strain evidence="3">KCTC 43072 / ATSA2</strain>
    </source>
</reference>
<feature type="transmembrane region" description="Helical" evidence="1">
    <location>
        <begin position="38"/>
        <end position="59"/>
    </location>
</feature>
<feature type="transmembrane region" description="Helical" evidence="1">
    <location>
        <begin position="95"/>
        <end position="113"/>
    </location>
</feature>
<gene>
    <name evidence="2" type="ORF">FFV09_15860</name>
</gene>
<dbReference type="Proteomes" id="UP000316968">
    <property type="component" value="Chromosome"/>
</dbReference>
<feature type="transmembrane region" description="Helical" evidence="1">
    <location>
        <begin position="65"/>
        <end position="83"/>
    </location>
</feature>
<sequence>MQSPIVLVLGLLTITASLLRMWIVRGKPTFEHDRVKKTYYGLTAAASLPGVPCFVLLMRSLERPTWVPALGLLALSMILFALIDRKYVPETREHRLCAIMAVLMIGLAVFFHASDVIS</sequence>
<dbReference type="OrthoDB" id="2680258at2"/>
<name>A0A4Y6V0A0_SACBS</name>
<evidence type="ECO:0000313" key="2">
    <source>
        <dbReference type="EMBL" id="QDH22190.1"/>
    </source>
</evidence>
<proteinExistence type="predicted"/>
<evidence type="ECO:0008006" key="4">
    <source>
        <dbReference type="Google" id="ProtNLM"/>
    </source>
</evidence>
<dbReference type="KEGG" id="saca:FFV09_15860"/>
<evidence type="ECO:0000256" key="1">
    <source>
        <dbReference type="SAM" id="Phobius"/>
    </source>
</evidence>
<organism evidence="2 3">
    <name type="scientific">Saccharibacillus brassicae</name>
    <dbReference type="NCBI Taxonomy" id="2583377"/>
    <lineage>
        <taxon>Bacteria</taxon>
        <taxon>Bacillati</taxon>
        <taxon>Bacillota</taxon>
        <taxon>Bacilli</taxon>
        <taxon>Bacillales</taxon>
        <taxon>Paenibacillaceae</taxon>
        <taxon>Saccharibacillus</taxon>
    </lineage>
</organism>